<dbReference type="Proteomes" id="UP000053328">
    <property type="component" value="Unassembled WGS sequence"/>
</dbReference>
<organism evidence="2 3">
    <name type="scientific">Exophiala spinifera</name>
    <dbReference type="NCBI Taxonomy" id="91928"/>
    <lineage>
        <taxon>Eukaryota</taxon>
        <taxon>Fungi</taxon>
        <taxon>Dikarya</taxon>
        <taxon>Ascomycota</taxon>
        <taxon>Pezizomycotina</taxon>
        <taxon>Eurotiomycetes</taxon>
        <taxon>Chaetothyriomycetidae</taxon>
        <taxon>Chaetothyriales</taxon>
        <taxon>Herpotrichiellaceae</taxon>
        <taxon>Exophiala</taxon>
    </lineage>
</organism>
<dbReference type="VEuPathDB" id="FungiDB:PV08_01046"/>
<feature type="region of interest" description="Disordered" evidence="1">
    <location>
        <begin position="140"/>
        <end position="160"/>
    </location>
</feature>
<name>A0A0D1YYW9_9EURO</name>
<dbReference type="AlphaFoldDB" id="A0A0D1YYW9"/>
<protein>
    <submittedName>
        <fullName evidence="2">Uncharacterized protein</fullName>
    </submittedName>
</protein>
<evidence type="ECO:0000313" key="2">
    <source>
        <dbReference type="EMBL" id="KIW20471.1"/>
    </source>
</evidence>
<gene>
    <name evidence="2" type="ORF">PV08_01046</name>
</gene>
<dbReference type="EMBL" id="KN847492">
    <property type="protein sequence ID" value="KIW20471.1"/>
    <property type="molecule type" value="Genomic_DNA"/>
</dbReference>
<sequence>MTEGVQGMKYKDEEIQELQVTWAQRQRDLARKRKEHAADVLMAKELGDINSSDSEYQEPKERRPRERAASEQGHRKHTENQSMILRLLGLGELNESDEDVQTALRRKVLKENIDLQTLNAKDRMQIEALDQVYQQTRERKAKNKDLAQRPFEGESLDDEELTKGQKVISELKRKMRSGKSQLTMI</sequence>
<dbReference type="RefSeq" id="XP_016240687.1">
    <property type="nucleotide sequence ID" value="XM_016375411.1"/>
</dbReference>
<feature type="region of interest" description="Disordered" evidence="1">
    <location>
        <begin position="41"/>
        <end position="81"/>
    </location>
</feature>
<feature type="compositionally biased region" description="Basic and acidic residues" evidence="1">
    <location>
        <begin position="57"/>
        <end position="73"/>
    </location>
</feature>
<dbReference type="GeneID" id="27328129"/>
<proteinExistence type="predicted"/>
<evidence type="ECO:0000256" key="1">
    <source>
        <dbReference type="SAM" id="MobiDB-lite"/>
    </source>
</evidence>
<dbReference type="HOGENOM" id="CLU_1461333_0_0_1"/>
<reference evidence="2 3" key="1">
    <citation type="submission" date="2015-01" db="EMBL/GenBank/DDBJ databases">
        <title>The Genome Sequence of Exophiala spinifera CBS89968.</title>
        <authorList>
            <consortium name="The Broad Institute Genomics Platform"/>
            <person name="Cuomo C."/>
            <person name="de Hoog S."/>
            <person name="Gorbushina A."/>
            <person name="Stielow B."/>
            <person name="Teixiera M."/>
            <person name="Abouelleil A."/>
            <person name="Chapman S.B."/>
            <person name="Priest M."/>
            <person name="Young S.K."/>
            <person name="Wortman J."/>
            <person name="Nusbaum C."/>
            <person name="Birren B."/>
        </authorList>
    </citation>
    <scope>NUCLEOTIDE SEQUENCE [LARGE SCALE GENOMIC DNA]</scope>
    <source>
        <strain evidence="2 3">CBS 89968</strain>
    </source>
</reference>
<accession>A0A0D1YYW9</accession>
<keyword evidence="3" id="KW-1185">Reference proteome</keyword>
<evidence type="ECO:0000313" key="3">
    <source>
        <dbReference type="Proteomes" id="UP000053328"/>
    </source>
</evidence>